<dbReference type="InterPro" id="IPR029060">
    <property type="entry name" value="PIN-like_dom_sf"/>
</dbReference>
<proteinExistence type="predicted"/>
<gene>
    <name evidence="1" type="ordered locus">Arcve_0935</name>
</gene>
<dbReference type="AlphaFoldDB" id="F2KSQ1"/>
<dbReference type="SUPFAM" id="SSF88723">
    <property type="entry name" value="PIN domain-like"/>
    <property type="match status" value="1"/>
</dbReference>
<dbReference type="HOGENOM" id="CLU_1727333_0_0_2"/>
<name>F2KSQ1_ARCVS</name>
<sequence length="156" mass="18269">MGIFIDTELWSFALKKPVKEKFGDGFEKAYKMHVEAKKFLLENVERDILMSSHQLAEIYHVLAFRGLRLPVKFVLEYVINLMEAPNVILREVLPEHVRKAVDSSVKSGIHLWDFLCIYPILDELEVIYTCDAHFKHEEFRKLGVEIINPLDVWINV</sequence>
<dbReference type="GeneID" id="10394044"/>
<evidence type="ECO:0000313" key="2">
    <source>
        <dbReference type="Proteomes" id="UP000008136"/>
    </source>
</evidence>
<protein>
    <recommendedName>
        <fullName evidence="3">PIN domain-containing protein</fullName>
    </recommendedName>
</protein>
<dbReference type="KEGG" id="ave:Arcve_0935"/>
<accession>F2KSQ1</accession>
<dbReference type="RefSeq" id="WP_013683610.1">
    <property type="nucleotide sequence ID" value="NC_015320.1"/>
</dbReference>
<organism evidence="1 2">
    <name type="scientific">Archaeoglobus veneficus (strain DSM 11195 / SNP6)</name>
    <dbReference type="NCBI Taxonomy" id="693661"/>
    <lineage>
        <taxon>Archaea</taxon>
        <taxon>Methanobacteriati</taxon>
        <taxon>Methanobacteriota</taxon>
        <taxon>Archaeoglobi</taxon>
        <taxon>Archaeoglobales</taxon>
        <taxon>Archaeoglobaceae</taxon>
        <taxon>Archaeoglobus</taxon>
    </lineage>
</organism>
<dbReference type="eggNOG" id="arCOG00715">
    <property type="taxonomic scope" value="Archaea"/>
</dbReference>
<dbReference type="OrthoDB" id="371929at2157"/>
<reference evidence="1 2" key="1">
    <citation type="submission" date="2011-03" db="EMBL/GenBank/DDBJ databases">
        <title>The complete genome of Archaeoglobus veneficus SNP6.</title>
        <authorList>
            <consortium name="US DOE Joint Genome Institute (JGI-PGF)"/>
            <person name="Lucas S."/>
            <person name="Copeland A."/>
            <person name="Lapidus A."/>
            <person name="Bruce D."/>
            <person name="Goodwin L."/>
            <person name="Pitluck S."/>
            <person name="Kyrpides N."/>
            <person name="Mavromatis K."/>
            <person name="Pagani I."/>
            <person name="Ivanova N."/>
            <person name="Mikhailova N."/>
            <person name="Lu M."/>
            <person name="Detter J.C."/>
            <person name="Tapia R."/>
            <person name="Han C."/>
            <person name="Land M."/>
            <person name="Hauser L."/>
            <person name="Markowitz V."/>
            <person name="Cheng J.-F."/>
            <person name="Hugenholtz P."/>
            <person name="Woyke T."/>
            <person name="Wu D."/>
            <person name="Spring S."/>
            <person name="Brambilla E."/>
            <person name="Klenk H.-P."/>
            <person name="Eisen J.A."/>
        </authorList>
    </citation>
    <scope>NUCLEOTIDE SEQUENCE [LARGE SCALE GENOMIC DNA]</scope>
    <source>
        <strain>SNP6</strain>
    </source>
</reference>
<dbReference type="Gene3D" id="3.40.50.1010">
    <property type="entry name" value="5'-nuclease"/>
    <property type="match status" value="1"/>
</dbReference>
<evidence type="ECO:0000313" key="1">
    <source>
        <dbReference type="EMBL" id="AEA46946.1"/>
    </source>
</evidence>
<keyword evidence="2" id="KW-1185">Reference proteome</keyword>
<evidence type="ECO:0008006" key="3">
    <source>
        <dbReference type="Google" id="ProtNLM"/>
    </source>
</evidence>
<dbReference type="EMBL" id="CP002588">
    <property type="protein sequence ID" value="AEA46946.1"/>
    <property type="molecule type" value="Genomic_DNA"/>
</dbReference>
<dbReference type="Proteomes" id="UP000008136">
    <property type="component" value="Chromosome"/>
</dbReference>